<dbReference type="Pfam" id="PF07690">
    <property type="entry name" value="MFS_1"/>
    <property type="match status" value="1"/>
</dbReference>
<dbReference type="SUPFAM" id="SSF51735">
    <property type="entry name" value="NAD(P)-binding Rossmann-fold domains"/>
    <property type="match status" value="1"/>
</dbReference>
<feature type="transmembrane region" description="Helical" evidence="7">
    <location>
        <begin position="210"/>
        <end position="232"/>
    </location>
</feature>
<dbReference type="PRINTS" id="PR00080">
    <property type="entry name" value="SDRFAMILY"/>
</dbReference>
<evidence type="ECO:0000313" key="10">
    <source>
        <dbReference type="Proteomes" id="UP001172673"/>
    </source>
</evidence>
<evidence type="ECO:0000256" key="1">
    <source>
        <dbReference type="ARBA" id="ARBA00004141"/>
    </source>
</evidence>
<dbReference type="PRINTS" id="PR00081">
    <property type="entry name" value="GDHRDH"/>
</dbReference>
<keyword evidence="2" id="KW-0813">Transport</keyword>
<dbReference type="Proteomes" id="UP001172673">
    <property type="component" value="Unassembled WGS sequence"/>
</dbReference>
<organism evidence="9 10">
    <name type="scientific">Cladophialophora chaetospira</name>
    <dbReference type="NCBI Taxonomy" id="386627"/>
    <lineage>
        <taxon>Eukaryota</taxon>
        <taxon>Fungi</taxon>
        <taxon>Dikarya</taxon>
        <taxon>Ascomycota</taxon>
        <taxon>Pezizomycotina</taxon>
        <taxon>Eurotiomycetes</taxon>
        <taxon>Chaetothyriomycetidae</taxon>
        <taxon>Chaetothyriales</taxon>
        <taxon>Herpotrichiellaceae</taxon>
        <taxon>Cladophialophora</taxon>
    </lineage>
</organism>
<dbReference type="InterPro" id="IPR011701">
    <property type="entry name" value="MFS"/>
</dbReference>
<feature type="transmembrane region" description="Helical" evidence="7">
    <location>
        <begin position="313"/>
        <end position="332"/>
    </location>
</feature>
<proteinExistence type="predicted"/>
<comment type="subcellular location">
    <subcellularLocation>
        <location evidence="1">Membrane</location>
        <topology evidence="1">Multi-pass membrane protein</topology>
    </subcellularLocation>
</comment>
<dbReference type="PROSITE" id="PS50850">
    <property type="entry name" value="MFS"/>
    <property type="match status" value="1"/>
</dbReference>
<keyword evidence="5 7" id="KW-0472">Membrane</keyword>
<feature type="transmembrane region" description="Helical" evidence="7">
    <location>
        <begin position="280"/>
        <end position="301"/>
    </location>
</feature>
<dbReference type="EMBL" id="JAPDRK010000002">
    <property type="protein sequence ID" value="KAJ9615098.1"/>
    <property type="molecule type" value="Genomic_DNA"/>
</dbReference>
<evidence type="ECO:0000256" key="2">
    <source>
        <dbReference type="ARBA" id="ARBA00022448"/>
    </source>
</evidence>
<evidence type="ECO:0000313" key="9">
    <source>
        <dbReference type="EMBL" id="KAJ9615098.1"/>
    </source>
</evidence>
<dbReference type="AlphaFoldDB" id="A0AA39CMT6"/>
<reference evidence="9" key="1">
    <citation type="submission" date="2022-10" db="EMBL/GenBank/DDBJ databases">
        <title>Culturing micro-colonial fungi from biological soil crusts in the Mojave desert and describing Neophaeococcomyces mojavensis, and introducing the new genera and species Taxawa tesnikishii.</title>
        <authorList>
            <person name="Kurbessoian T."/>
            <person name="Stajich J.E."/>
        </authorList>
    </citation>
    <scope>NUCLEOTIDE SEQUENCE</scope>
    <source>
        <strain evidence="9">TK_41</strain>
    </source>
</reference>
<feature type="transmembrane region" description="Helical" evidence="7">
    <location>
        <begin position="344"/>
        <end position="362"/>
    </location>
</feature>
<feature type="transmembrane region" description="Helical" evidence="7">
    <location>
        <begin position="177"/>
        <end position="198"/>
    </location>
</feature>
<protein>
    <recommendedName>
        <fullName evidence="8">Major facilitator superfamily (MFS) profile domain-containing protein</fullName>
    </recommendedName>
</protein>
<dbReference type="InterPro" id="IPR036291">
    <property type="entry name" value="NAD(P)-bd_dom_sf"/>
</dbReference>
<keyword evidence="4 7" id="KW-1133">Transmembrane helix</keyword>
<dbReference type="PANTHER" id="PTHR43791">
    <property type="entry name" value="PERMEASE-RELATED"/>
    <property type="match status" value="1"/>
</dbReference>
<feature type="transmembrane region" description="Helical" evidence="7">
    <location>
        <begin position="374"/>
        <end position="395"/>
    </location>
</feature>
<sequence length="666" mass="73197">MESEKTDRHDEKHPEEGHVEEKDSNSGFTHTIGSVDAALDRKVRQKCDYKLIPMLFFLLLCAFIDRINIGNARIQGLEHDLNMKGHDFNIALFVFFIPYIILEVPSNLVMRKVRPSAWLSSLIFGWGIITVCQGVTKSFAGLVVCRILIGVFEAGFFPGAIYLLSMYYKRHELQTRVGLFFSSAVIGGAFSGLLAYAIAHLDGVAGYSAWRWIFILEGVATCLAAGLAFFVLPDWPQDATFLSEEEKHVLLRRLADDAGEAKMERLDSKAIKAIFSDPKLYLGLFMFMGTATTGYSVSFFAPTILKQLGWTSIKAQVMLIPMWIVAFIFNVTSSILSDFLRHRFAFAFGGVLLSTIGYGLLLNQHHLSAGVRYAALYFLAAGNFTTQPTVMTWLINNVGGQYKRGIASAFQIGLGNVSGLIASNIYLPQQAPEYRVGYGVGLGMIVQKLTSEGASVLAVDVNEKANQETASLCPSHPGRLHVLTADITQLSSWQQILQTARQEFGDRLDVVVNCAGVVHLAGPSHEMEEDEFDRVFRVNVKPLYLSTKVIVPWWKERGAKGLFINMSSISEPRPRPNLVWYASSKGAVTVATRGLAAEYAVDGIRLGRVLGGNDTPEGRKKLLGTIPLGRVCQPEDVANMVCFLASDEASYLTGAAFDVDGGRGVS</sequence>
<evidence type="ECO:0000256" key="3">
    <source>
        <dbReference type="ARBA" id="ARBA00022692"/>
    </source>
</evidence>
<dbReference type="FunFam" id="1.20.1250.20:FF:000013">
    <property type="entry name" value="MFS general substrate transporter"/>
    <property type="match status" value="1"/>
</dbReference>
<dbReference type="GO" id="GO:0022857">
    <property type="term" value="F:transmembrane transporter activity"/>
    <property type="evidence" value="ECO:0007669"/>
    <property type="project" value="InterPro"/>
</dbReference>
<feature type="transmembrane region" description="Helical" evidence="7">
    <location>
        <begin position="51"/>
        <end position="69"/>
    </location>
</feature>
<dbReference type="GO" id="GO:0016020">
    <property type="term" value="C:membrane"/>
    <property type="evidence" value="ECO:0007669"/>
    <property type="project" value="UniProtKB-SubCell"/>
</dbReference>
<evidence type="ECO:0000256" key="6">
    <source>
        <dbReference type="SAM" id="MobiDB-lite"/>
    </source>
</evidence>
<dbReference type="FunFam" id="1.20.1250.20:FF:000034">
    <property type="entry name" value="MFS general substrate transporter"/>
    <property type="match status" value="1"/>
</dbReference>
<dbReference type="Pfam" id="PF13561">
    <property type="entry name" value="adh_short_C2"/>
    <property type="match status" value="1"/>
</dbReference>
<feature type="transmembrane region" description="Helical" evidence="7">
    <location>
        <begin position="89"/>
        <end position="110"/>
    </location>
</feature>
<dbReference type="PANTHER" id="PTHR43791:SF52">
    <property type="entry name" value="TRANSPORTER, PUTATIVE (AFU_ORTHOLOGUE AFUA_1G11820)-RELATED"/>
    <property type="match status" value="1"/>
</dbReference>
<accession>A0AA39CMT6</accession>
<dbReference type="Gene3D" id="3.40.50.720">
    <property type="entry name" value="NAD(P)-binding Rossmann-like Domain"/>
    <property type="match status" value="1"/>
</dbReference>
<dbReference type="InterPro" id="IPR020846">
    <property type="entry name" value="MFS_dom"/>
</dbReference>
<dbReference type="SUPFAM" id="SSF103473">
    <property type="entry name" value="MFS general substrate transporter"/>
    <property type="match status" value="1"/>
</dbReference>
<feature type="transmembrane region" description="Helical" evidence="7">
    <location>
        <begin position="117"/>
        <end position="136"/>
    </location>
</feature>
<dbReference type="InterPro" id="IPR002347">
    <property type="entry name" value="SDR_fam"/>
</dbReference>
<dbReference type="InterPro" id="IPR036259">
    <property type="entry name" value="MFS_trans_sf"/>
</dbReference>
<keyword evidence="3 7" id="KW-0812">Transmembrane</keyword>
<feature type="region of interest" description="Disordered" evidence="6">
    <location>
        <begin position="1"/>
        <end position="28"/>
    </location>
</feature>
<evidence type="ECO:0000256" key="7">
    <source>
        <dbReference type="SAM" id="Phobius"/>
    </source>
</evidence>
<feature type="domain" description="Major facilitator superfamily (MFS) profile" evidence="8">
    <location>
        <begin position="51"/>
        <end position="466"/>
    </location>
</feature>
<evidence type="ECO:0000256" key="4">
    <source>
        <dbReference type="ARBA" id="ARBA00022989"/>
    </source>
</evidence>
<dbReference type="Gene3D" id="1.20.1250.20">
    <property type="entry name" value="MFS general substrate transporter like domains"/>
    <property type="match status" value="2"/>
</dbReference>
<feature type="compositionally biased region" description="Basic and acidic residues" evidence="6">
    <location>
        <begin position="1"/>
        <end position="24"/>
    </location>
</feature>
<evidence type="ECO:0000259" key="8">
    <source>
        <dbReference type="PROSITE" id="PS50850"/>
    </source>
</evidence>
<keyword evidence="10" id="KW-1185">Reference proteome</keyword>
<feature type="transmembrane region" description="Helical" evidence="7">
    <location>
        <begin position="142"/>
        <end position="165"/>
    </location>
</feature>
<comment type="caution">
    <text evidence="9">The sequence shown here is derived from an EMBL/GenBank/DDBJ whole genome shotgun (WGS) entry which is preliminary data.</text>
</comment>
<name>A0AA39CMT6_9EURO</name>
<gene>
    <name evidence="9" type="ORF">H2200_001172</name>
</gene>
<evidence type="ECO:0000256" key="5">
    <source>
        <dbReference type="ARBA" id="ARBA00023136"/>
    </source>
</evidence>